<sequence length="321" mass="35370">MRKQSKLHERKRTNPDDSVLALAGLRFSFSPDRPPSWTIRCFVPSTVQREDIKRVLWPGPSSPTLIVPWFRRCDARGEEQFHVLGQSHLASSRATTDKCLPDPATPRIATVVSPSANHDAQPSPDDAQAVRNVTAPSEFRSHPTRDARSNISPPLSSVGILYGRRKEARGPDALNARLVCARTAYRDVCRVRSGRDSDRVHDSRNLLAMKFADPACGVIVASTSLLNDAEEQTRSSVCALCFLGTDHSGLTRHWADGQPPARLEPGSALRAAPEQWRWTTTPRPAGPRCQMGMFLFSIAAMQTDRALNALAQLTSTEDLSD</sequence>
<evidence type="ECO:0000313" key="2">
    <source>
        <dbReference type="Proteomes" id="UP000815677"/>
    </source>
</evidence>
<gene>
    <name evidence="1" type="ORF">MCHLO_03275</name>
</gene>
<dbReference type="EMBL" id="DF841693">
    <property type="protein sequence ID" value="GAT45711.1"/>
    <property type="molecule type" value="Genomic_DNA"/>
</dbReference>
<keyword evidence="2" id="KW-1185">Reference proteome</keyword>
<name>A0ABQ0L3K8_MYCCL</name>
<reference evidence="1" key="1">
    <citation type="submission" date="2014-09" db="EMBL/GenBank/DDBJ databases">
        <title>Genome sequence of the luminous mushroom Mycena chlorophos for searching fungal bioluminescence genes.</title>
        <authorList>
            <person name="Tanaka Y."/>
            <person name="Kasuga D."/>
            <person name="Oba Y."/>
            <person name="Hase S."/>
            <person name="Sato K."/>
            <person name="Oba Y."/>
            <person name="Sakakibara Y."/>
        </authorList>
    </citation>
    <scope>NUCLEOTIDE SEQUENCE</scope>
</reference>
<accession>A0ABQ0L3K8</accession>
<evidence type="ECO:0000313" key="1">
    <source>
        <dbReference type="EMBL" id="GAT45711.1"/>
    </source>
</evidence>
<dbReference type="Proteomes" id="UP000815677">
    <property type="component" value="Unassembled WGS sequence"/>
</dbReference>
<protein>
    <submittedName>
        <fullName evidence="1">Uncharacterized protein</fullName>
    </submittedName>
</protein>
<proteinExistence type="predicted"/>
<organism evidence="1 2">
    <name type="scientific">Mycena chlorophos</name>
    <name type="common">Agaric fungus</name>
    <name type="synonym">Agaricus chlorophos</name>
    <dbReference type="NCBI Taxonomy" id="658473"/>
    <lineage>
        <taxon>Eukaryota</taxon>
        <taxon>Fungi</taxon>
        <taxon>Dikarya</taxon>
        <taxon>Basidiomycota</taxon>
        <taxon>Agaricomycotina</taxon>
        <taxon>Agaricomycetes</taxon>
        <taxon>Agaricomycetidae</taxon>
        <taxon>Agaricales</taxon>
        <taxon>Marasmiineae</taxon>
        <taxon>Mycenaceae</taxon>
        <taxon>Mycena</taxon>
    </lineage>
</organism>